<organism evidence="4 5">
    <name type="scientific">Phytophthora sojae (strain P6497)</name>
    <name type="common">Soybean stem and root rot agent</name>
    <name type="synonym">Phytophthora megasperma f. sp. glycines</name>
    <dbReference type="NCBI Taxonomy" id="1094619"/>
    <lineage>
        <taxon>Eukaryota</taxon>
        <taxon>Sar</taxon>
        <taxon>Stramenopiles</taxon>
        <taxon>Oomycota</taxon>
        <taxon>Peronosporomycetes</taxon>
        <taxon>Peronosporales</taxon>
        <taxon>Peronosporaceae</taxon>
        <taxon>Phytophthora</taxon>
    </lineage>
</organism>
<keyword evidence="5" id="KW-1185">Reference proteome</keyword>
<dbReference type="GeneID" id="20656687"/>
<comment type="cofactor">
    <cofactor evidence="1">
        <name>a divalent metal cation</name>
        <dbReference type="ChEBI" id="CHEBI:60240"/>
    </cofactor>
</comment>
<proteinExistence type="predicted"/>
<dbReference type="KEGG" id="psoj:PHYSODRAFT_491320"/>
<dbReference type="Proteomes" id="UP000002640">
    <property type="component" value="Unassembled WGS sequence"/>
</dbReference>
<evidence type="ECO:0000313" key="4">
    <source>
        <dbReference type="EMBL" id="EGZ22591.1"/>
    </source>
</evidence>
<dbReference type="EMBL" id="JH159153">
    <property type="protein sequence ID" value="EGZ22591.1"/>
    <property type="molecule type" value="Genomic_DNA"/>
</dbReference>
<evidence type="ECO:0000256" key="2">
    <source>
        <dbReference type="ARBA" id="ARBA00022723"/>
    </source>
</evidence>
<dbReference type="GO" id="GO:0046872">
    <property type="term" value="F:metal ion binding"/>
    <property type="evidence" value="ECO:0007669"/>
    <property type="project" value="UniProtKB-KW"/>
</dbReference>
<sequence length="263" mass="29901">LRITQHRLCYPTRWMEMSGIYARGSSALSSVFYFVIDFISERCSRLLKGNLDYVSSKLHEFSQAIYDQGAELDRIWGFVDGTVRGIRRPGRAREQQSVYSGHKRKHALKFQTVVTPDGMIFHLHGPAEGRRHDILLLRESGLEERVRRDGRFQGYFVYGDQAYGRTDVFVSPFKGSSLTPAQAAINASMSKVRTSVEWPYGQVVNYWAGVDYKRKMCLGEVPVAKLYKTAVVLTNCITILRGGNTNSRYFGVEPPSLESYFSV</sequence>
<feature type="domain" description="DDE Tnp4" evidence="3">
    <location>
        <begin position="79"/>
        <end position="235"/>
    </location>
</feature>
<evidence type="ECO:0000259" key="3">
    <source>
        <dbReference type="Pfam" id="PF13359"/>
    </source>
</evidence>
<feature type="non-terminal residue" evidence="4">
    <location>
        <position position="1"/>
    </location>
</feature>
<protein>
    <recommendedName>
        <fullName evidence="3">DDE Tnp4 domain-containing protein</fullName>
    </recommendedName>
</protein>
<dbReference type="RefSeq" id="XP_009525308.1">
    <property type="nucleotide sequence ID" value="XM_009527013.1"/>
</dbReference>
<accession>G4Z9F9</accession>
<keyword evidence="2" id="KW-0479">Metal-binding</keyword>
<name>G4Z9F9_PHYSP</name>
<dbReference type="InterPro" id="IPR027806">
    <property type="entry name" value="HARBI1_dom"/>
</dbReference>
<dbReference type="AlphaFoldDB" id="G4Z9F9"/>
<evidence type="ECO:0000313" key="5">
    <source>
        <dbReference type="Proteomes" id="UP000002640"/>
    </source>
</evidence>
<dbReference type="InParanoid" id="G4Z9F9"/>
<evidence type="ECO:0000256" key="1">
    <source>
        <dbReference type="ARBA" id="ARBA00001968"/>
    </source>
</evidence>
<dbReference type="Pfam" id="PF13359">
    <property type="entry name" value="DDE_Tnp_4"/>
    <property type="match status" value="1"/>
</dbReference>
<reference evidence="4 5" key="1">
    <citation type="journal article" date="2006" name="Science">
        <title>Phytophthora genome sequences uncover evolutionary origins and mechanisms of pathogenesis.</title>
        <authorList>
            <person name="Tyler B.M."/>
            <person name="Tripathy S."/>
            <person name="Zhang X."/>
            <person name="Dehal P."/>
            <person name="Jiang R.H."/>
            <person name="Aerts A."/>
            <person name="Arredondo F.D."/>
            <person name="Baxter L."/>
            <person name="Bensasson D."/>
            <person name="Beynon J.L."/>
            <person name="Chapman J."/>
            <person name="Damasceno C.M."/>
            <person name="Dorrance A.E."/>
            <person name="Dou D."/>
            <person name="Dickerman A.W."/>
            <person name="Dubchak I.L."/>
            <person name="Garbelotto M."/>
            <person name="Gijzen M."/>
            <person name="Gordon S.G."/>
            <person name="Govers F."/>
            <person name="Grunwald N.J."/>
            <person name="Huang W."/>
            <person name="Ivors K.L."/>
            <person name="Jones R.W."/>
            <person name="Kamoun S."/>
            <person name="Krampis K."/>
            <person name="Lamour K.H."/>
            <person name="Lee M.K."/>
            <person name="McDonald W.H."/>
            <person name="Medina M."/>
            <person name="Meijer H.J."/>
            <person name="Nordberg E.K."/>
            <person name="Maclean D.J."/>
            <person name="Ospina-Giraldo M.D."/>
            <person name="Morris P.F."/>
            <person name="Phuntumart V."/>
            <person name="Putnam N.H."/>
            <person name="Rash S."/>
            <person name="Rose J.K."/>
            <person name="Sakihama Y."/>
            <person name="Salamov A.A."/>
            <person name="Savidor A."/>
            <person name="Scheuring C.F."/>
            <person name="Smith B.M."/>
            <person name="Sobral B.W."/>
            <person name="Terry A."/>
            <person name="Torto-Alalibo T.A."/>
            <person name="Win J."/>
            <person name="Xu Z."/>
            <person name="Zhang H."/>
            <person name="Grigoriev I.V."/>
            <person name="Rokhsar D.S."/>
            <person name="Boore J.L."/>
        </authorList>
    </citation>
    <scope>NUCLEOTIDE SEQUENCE [LARGE SCALE GENOMIC DNA]</scope>
    <source>
        <strain evidence="4 5">P6497</strain>
    </source>
</reference>
<gene>
    <name evidence="4" type="ORF">PHYSODRAFT_491320</name>
</gene>